<proteinExistence type="predicted"/>
<protein>
    <submittedName>
        <fullName evidence="3">Uncharacterized protein</fullName>
    </submittedName>
</protein>
<dbReference type="WBParaSite" id="ALUE_0001673101-mRNA-1">
    <property type="protein sequence ID" value="ALUE_0001673101-mRNA-1"/>
    <property type="gene ID" value="ALUE_0001673101"/>
</dbReference>
<organism evidence="2 3">
    <name type="scientific">Ascaris lumbricoides</name>
    <name type="common">Giant roundworm</name>
    <dbReference type="NCBI Taxonomy" id="6252"/>
    <lineage>
        <taxon>Eukaryota</taxon>
        <taxon>Metazoa</taxon>
        <taxon>Ecdysozoa</taxon>
        <taxon>Nematoda</taxon>
        <taxon>Chromadorea</taxon>
        <taxon>Rhabditida</taxon>
        <taxon>Spirurina</taxon>
        <taxon>Ascaridomorpha</taxon>
        <taxon>Ascaridoidea</taxon>
        <taxon>Ascarididae</taxon>
        <taxon>Ascaris</taxon>
    </lineage>
</organism>
<evidence type="ECO:0000313" key="2">
    <source>
        <dbReference type="Proteomes" id="UP000036681"/>
    </source>
</evidence>
<reference evidence="3" key="1">
    <citation type="submission" date="2017-02" db="UniProtKB">
        <authorList>
            <consortium name="WormBaseParasite"/>
        </authorList>
    </citation>
    <scope>IDENTIFICATION</scope>
</reference>
<dbReference type="Proteomes" id="UP000036681">
    <property type="component" value="Unplaced"/>
</dbReference>
<evidence type="ECO:0000256" key="1">
    <source>
        <dbReference type="SAM" id="MobiDB-lite"/>
    </source>
</evidence>
<accession>A0A0M3IEZ7</accession>
<sequence length="80" mass="8490">MVSGGTRRSVGGHHDGAEHDGVLARLGLNPSHHGHQAKKAAMQMRSLFVAAASSADKRSSISLHCVVRRFLCCILVESAN</sequence>
<dbReference type="AlphaFoldDB" id="A0A0M3IEZ7"/>
<keyword evidence="2" id="KW-1185">Reference proteome</keyword>
<name>A0A0M3IEZ7_ASCLU</name>
<feature type="region of interest" description="Disordered" evidence="1">
    <location>
        <begin position="1"/>
        <end position="39"/>
    </location>
</feature>
<feature type="compositionally biased region" description="Basic and acidic residues" evidence="1">
    <location>
        <begin position="12"/>
        <end position="22"/>
    </location>
</feature>
<evidence type="ECO:0000313" key="3">
    <source>
        <dbReference type="WBParaSite" id="ALUE_0001673101-mRNA-1"/>
    </source>
</evidence>